<feature type="region of interest" description="Disordered" evidence="1">
    <location>
        <begin position="388"/>
        <end position="407"/>
    </location>
</feature>
<dbReference type="EMBL" id="JAKFHA010000059">
    <property type="protein sequence ID" value="MCF2533777.1"/>
    <property type="molecule type" value="Genomic_DNA"/>
</dbReference>
<feature type="domain" description="Pyrrolo-quinoline quinone repeat" evidence="2">
    <location>
        <begin position="177"/>
        <end position="254"/>
    </location>
</feature>
<accession>A0AA41U777</accession>
<comment type="caution">
    <text evidence="3">The sequence shown here is derived from an EMBL/GenBank/DDBJ whole genome shotgun (WGS) entry which is preliminary data.</text>
</comment>
<dbReference type="SUPFAM" id="SSF50998">
    <property type="entry name" value="Quinoprotein alcohol dehydrogenase-like"/>
    <property type="match status" value="1"/>
</dbReference>
<dbReference type="SMART" id="SM00564">
    <property type="entry name" value="PQQ"/>
    <property type="match status" value="6"/>
</dbReference>
<dbReference type="PANTHER" id="PTHR34512">
    <property type="entry name" value="CELL SURFACE PROTEIN"/>
    <property type="match status" value="1"/>
</dbReference>
<dbReference type="AlphaFoldDB" id="A0AA41U777"/>
<keyword evidence="4" id="KW-1185">Reference proteome</keyword>
<dbReference type="Proteomes" id="UP001165378">
    <property type="component" value="Unassembled WGS sequence"/>
</dbReference>
<protein>
    <submittedName>
        <fullName evidence="3">PQQ-like beta-propeller repeat protein</fullName>
    </submittedName>
</protein>
<evidence type="ECO:0000313" key="3">
    <source>
        <dbReference type="EMBL" id="MCF2533777.1"/>
    </source>
</evidence>
<feature type="compositionally biased region" description="Low complexity" evidence="1">
    <location>
        <begin position="274"/>
        <end position="288"/>
    </location>
</feature>
<proteinExistence type="predicted"/>
<dbReference type="InterPro" id="IPR002372">
    <property type="entry name" value="PQQ_rpt_dom"/>
</dbReference>
<reference evidence="3" key="1">
    <citation type="submission" date="2022-01" db="EMBL/GenBank/DDBJ databases">
        <title>Genome-Based Taxonomic Classification of the Phylum Actinobacteria.</title>
        <authorList>
            <person name="Gao Y."/>
        </authorList>
    </citation>
    <scope>NUCLEOTIDE SEQUENCE</scope>
    <source>
        <strain evidence="3">KLBMP 8922</strain>
    </source>
</reference>
<organism evidence="3 4">
    <name type="scientific">Yinghuangia soli</name>
    <dbReference type="NCBI Taxonomy" id="2908204"/>
    <lineage>
        <taxon>Bacteria</taxon>
        <taxon>Bacillati</taxon>
        <taxon>Actinomycetota</taxon>
        <taxon>Actinomycetes</taxon>
        <taxon>Kitasatosporales</taxon>
        <taxon>Streptomycetaceae</taxon>
        <taxon>Yinghuangia</taxon>
    </lineage>
</organism>
<name>A0AA41U777_9ACTN</name>
<evidence type="ECO:0000256" key="1">
    <source>
        <dbReference type="SAM" id="MobiDB-lite"/>
    </source>
</evidence>
<dbReference type="Pfam" id="PF13360">
    <property type="entry name" value="PQQ_2"/>
    <property type="match status" value="2"/>
</dbReference>
<dbReference type="InterPro" id="IPR018391">
    <property type="entry name" value="PQQ_b-propeller_rpt"/>
</dbReference>
<feature type="domain" description="Pyrrolo-quinoline quinone repeat" evidence="2">
    <location>
        <begin position="47"/>
        <end position="142"/>
    </location>
</feature>
<dbReference type="InterPro" id="IPR015943">
    <property type="entry name" value="WD40/YVTN_repeat-like_dom_sf"/>
</dbReference>
<gene>
    <name evidence="3" type="ORF">LZ495_42075</name>
</gene>
<evidence type="ECO:0000259" key="2">
    <source>
        <dbReference type="Pfam" id="PF13360"/>
    </source>
</evidence>
<evidence type="ECO:0000313" key="4">
    <source>
        <dbReference type="Proteomes" id="UP001165378"/>
    </source>
</evidence>
<dbReference type="InterPro" id="IPR011047">
    <property type="entry name" value="Quinoprotein_ADH-like_sf"/>
</dbReference>
<feature type="region of interest" description="Disordered" evidence="1">
    <location>
        <begin position="274"/>
        <end position="296"/>
    </location>
</feature>
<dbReference type="RefSeq" id="WP_235058542.1">
    <property type="nucleotide sequence ID" value="NZ_JAKFHA010000059.1"/>
</dbReference>
<feature type="compositionally biased region" description="Basic and acidic residues" evidence="1">
    <location>
        <begin position="149"/>
        <end position="163"/>
    </location>
</feature>
<dbReference type="Gene3D" id="2.130.10.10">
    <property type="entry name" value="YVTN repeat-like/Quinoprotein amine dehydrogenase"/>
    <property type="match status" value="2"/>
</dbReference>
<sequence length="407" mass="42214">MPGTKPISRHTIRFAPWVRRIEGRHAQLCGTGDGLVAIATGGIGRWRVEVVDVPTGRTLWRREQCSHHEPLLAHGILYATGKGRLHALDARTGTELWTVPVDFLDKPVAADATVCVLRVGGAVAPGDGHVLWTRQPRERAAPPGPLATRVDREATVDADRGPEPDADADADPDAGPLLVVAGAHRVQAKDAATGELRWTAAVATELSKHSSSFALQPADRPVLLATRTAGAAETVIALDAATGQEQWRHDLPSDAGPAELLTGAGQVYITTRDSPVPSQAAASPAARRTAQRPRSVHALHTGTGRIAWVRPGAAVAAWGDAVYLEDDSAGHRLSAVHAADGTPRWTAPAAALPGYRVAAVVAGGVLCLLQRTDGYRSDTAELVALDAATGAGPPSPAGAAAAPVAPG</sequence>
<feature type="region of interest" description="Disordered" evidence="1">
    <location>
        <begin position="136"/>
        <end position="173"/>
    </location>
</feature>
<dbReference type="PANTHER" id="PTHR34512:SF30">
    <property type="entry name" value="OUTER MEMBRANE PROTEIN ASSEMBLY FACTOR BAMB"/>
    <property type="match status" value="1"/>
</dbReference>